<evidence type="ECO:0000259" key="2">
    <source>
        <dbReference type="PROSITE" id="PS50989"/>
    </source>
</evidence>
<feature type="domain" description="CoA carboxyltransferase C-terminal" evidence="2">
    <location>
        <begin position="43"/>
        <end position="267"/>
    </location>
</feature>
<organism evidence="3">
    <name type="scientific">Timema douglasi</name>
    <name type="common">Walking stick</name>
    <dbReference type="NCBI Taxonomy" id="61478"/>
    <lineage>
        <taxon>Eukaryota</taxon>
        <taxon>Metazoa</taxon>
        <taxon>Ecdysozoa</taxon>
        <taxon>Arthropoda</taxon>
        <taxon>Hexapoda</taxon>
        <taxon>Insecta</taxon>
        <taxon>Pterygota</taxon>
        <taxon>Neoptera</taxon>
        <taxon>Polyneoptera</taxon>
        <taxon>Phasmatodea</taxon>
        <taxon>Timematodea</taxon>
        <taxon>Timematoidea</taxon>
        <taxon>Timematidae</taxon>
        <taxon>Timema</taxon>
    </lineage>
</organism>
<proteinExistence type="inferred from homology"/>
<dbReference type="SUPFAM" id="SSF52096">
    <property type="entry name" value="ClpP/crotonase"/>
    <property type="match status" value="2"/>
</dbReference>
<dbReference type="Gene3D" id="3.90.226.10">
    <property type="entry name" value="2-enoyl-CoA Hydratase, Chain A, domain 1"/>
    <property type="match status" value="2"/>
</dbReference>
<dbReference type="GO" id="GO:0005739">
    <property type="term" value="C:mitochondrion"/>
    <property type="evidence" value="ECO:0007669"/>
    <property type="project" value="TreeGrafter"/>
</dbReference>
<comment type="similarity">
    <text evidence="1">Belongs to the AccD/PCCB family.</text>
</comment>
<dbReference type="InterPro" id="IPR045190">
    <property type="entry name" value="MCCB/AccD1-like"/>
</dbReference>
<dbReference type="InterPro" id="IPR011763">
    <property type="entry name" value="COA_CT_C"/>
</dbReference>
<reference evidence="3" key="1">
    <citation type="submission" date="2020-11" db="EMBL/GenBank/DDBJ databases">
        <authorList>
            <person name="Tran Van P."/>
        </authorList>
    </citation>
    <scope>NUCLEOTIDE SEQUENCE</scope>
</reference>
<protein>
    <recommendedName>
        <fullName evidence="2">CoA carboxyltransferase C-terminal domain-containing protein</fullName>
    </recommendedName>
</protein>
<dbReference type="EMBL" id="OA566681">
    <property type="protein sequence ID" value="CAD7199281.1"/>
    <property type="molecule type" value="Genomic_DNA"/>
</dbReference>
<dbReference type="AlphaFoldDB" id="A0A7R8VIR3"/>
<dbReference type="GO" id="GO:0004485">
    <property type="term" value="F:methylcrotonoyl-CoA carboxylase activity"/>
    <property type="evidence" value="ECO:0007669"/>
    <property type="project" value="TreeGrafter"/>
</dbReference>
<accession>A0A7R8VIR3</accession>
<sequence>MLYSSTSGVTDHYAVDDNHALYLSRRVVKDLNKHKDPRVTISNVDPPLHSLHDLYGIVGGNIKRSYDVREVIARIVDGSRFDEFKTQYGDTLVTGFARLYGYPVGIIGNNGVLFAESALKVGHPLHPALLSKKNTTYIPTKYNRTSCGPSGTVCCDAPLSVYHILVECRKLAPIRLALDFNVKTANCGIELESPNTNMTDSNESWFPGFMVGRDAEAGGIAKHGAKMVNAVACANVPKLTLIIGGSYGAGNYGMCGRAYRYDNRYHR</sequence>
<dbReference type="PANTHER" id="PTHR22855:SF13">
    <property type="entry name" value="METHYLCROTONOYL-COA CARBOXYLASE BETA CHAIN, MITOCHONDRIAL"/>
    <property type="match status" value="1"/>
</dbReference>
<dbReference type="GO" id="GO:0006552">
    <property type="term" value="P:L-leucine catabolic process"/>
    <property type="evidence" value="ECO:0007669"/>
    <property type="project" value="TreeGrafter"/>
</dbReference>
<evidence type="ECO:0000313" key="3">
    <source>
        <dbReference type="EMBL" id="CAD7199281.1"/>
    </source>
</evidence>
<gene>
    <name evidence="3" type="ORF">TDIB3V08_LOCUS5536</name>
</gene>
<dbReference type="InterPro" id="IPR029045">
    <property type="entry name" value="ClpP/crotonase-like_dom_sf"/>
</dbReference>
<dbReference type="PROSITE" id="PS50989">
    <property type="entry name" value="COA_CT_CTER"/>
    <property type="match status" value="1"/>
</dbReference>
<dbReference type="PANTHER" id="PTHR22855">
    <property type="entry name" value="ACETYL, PROPIONYL, PYRUVATE, AND GLUTACONYL CARBOXYLASE-RELATED"/>
    <property type="match status" value="1"/>
</dbReference>
<dbReference type="Pfam" id="PF01039">
    <property type="entry name" value="Carboxyl_trans"/>
    <property type="match status" value="2"/>
</dbReference>
<evidence type="ECO:0000256" key="1">
    <source>
        <dbReference type="ARBA" id="ARBA00006102"/>
    </source>
</evidence>
<name>A0A7R8VIR3_TIMDO</name>
<dbReference type="InterPro" id="IPR034733">
    <property type="entry name" value="AcCoA_carboxyl_beta"/>
</dbReference>
<dbReference type="GO" id="GO:1905202">
    <property type="term" value="C:methylcrotonoyl-CoA carboxylase complex"/>
    <property type="evidence" value="ECO:0007669"/>
    <property type="project" value="TreeGrafter"/>
</dbReference>